<protein>
    <submittedName>
        <fullName evidence="3">DNA-binding transcriptional regulator, ArsR family</fullName>
    </submittedName>
</protein>
<dbReference type="InterPro" id="IPR001845">
    <property type="entry name" value="HTH_ArsR_DNA-bd_dom"/>
</dbReference>
<dbReference type="PANTHER" id="PTHR39168:SF1">
    <property type="entry name" value="TRANSCRIPTIONAL REGULATORY PROTEIN"/>
    <property type="match status" value="1"/>
</dbReference>
<dbReference type="GO" id="GO:0003700">
    <property type="term" value="F:DNA-binding transcription factor activity"/>
    <property type="evidence" value="ECO:0007669"/>
    <property type="project" value="InterPro"/>
</dbReference>
<dbReference type="RefSeq" id="WP_074658463.1">
    <property type="nucleotide sequence ID" value="NZ_FOLZ01000003.1"/>
</dbReference>
<accession>A0A1I7I945</accession>
<dbReference type="PRINTS" id="PR00778">
    <property type="entry name" value="HTHARSR"/>
</dbReference>
<dbReference type="Gene3D" id="1.10.10.10">
    <property type="entry name" value="Winged helix-like DNA-binding domain superfamily/Winged helix DNA-binding domain"/>
    <property type="match status" value="1"/>
</dbReference>
<evidence type="ECO:0000313" key="3">
    <source>
        <dbReference type="EMBL" id="SFU69495.1"/>
    </source>
</evidence>
<dbReference type="GO" id="GO:0003677">
    <property type="term" value="F:DNA binding"/>
    <property type="evidence" value="ECO:0007669"/>
    <property type="project" value="UniProtKB-KW"/>
</dbReference>
<dbReference type="GO" id="GO:0032791">
    <property type="term" value="F:lead ion binding"/>
    <property type="evidence" value="ECO:0007669"/>
    <property type="project" value="TreeGrafter"/>
</dbReference>
<dbReference type="InterPro" id="IPR052543">
    <property type="entry name" value="HTH_Metal-responsive_Reg"/>
</dbReference>
<dbReference type="InterPro" id="IPR036388">
    <property type="entry name" value="WH-like_DNA-bd_sf"/>
</dbReference>
<dbReference type="AlphaFoldDB" id="A0A1I7I945"/>
<sequence length="234" mass="26937">MNSPDVTTILRLLSDKSRVNILDILMDGRAYTVNEITSFTKLKQHTVSYHLKLLTEAKLTSVTQYGKFRYYSISDTITPELFEILSNYSPLEPTKSYNQHFTKKELKQARTCYDHLAGELGVKIKDFLTSENIIAENKSNSDNYIVTTSGEVFLKEELNINVTDLKNKKRKFCINCLDWSERKNHIAGALAKAILDFLIENKYIIRNSGSRAIKITDKGKIFFKENWHIILADN</sequence>
<dbReference type="EMBL" id="FPBN01000004">
    <property type="protein sequence ID" value="SFU69495.1"/>
    <property type="molecule type" value="Genomic_DNA"/>
</dbReference>
<dbReference type="Pfam" id="PF01022">
    <property type="entry name" value="HTH_5"/>
    <property type="match status" value="1"/>
</dbReference>
<evidence type="ECO:0000256" key="1">
    <source>
        <dbReference type="ARBA" id="ARBA00023125"/>
    </source>
</evidence>
<dbReference type="NCBIfam" id="NF033788">
    <property type="entry name" value="HTH_metalloreg"/>
    <property type="match status" value="1"/>
</dbReference>
<dbReference type="Proteomes" id="UP000183629">
    <property type="component" value="Unassembled WGS sequence"/>
</dbReference>
<evidence type="ECO:0000313" key="4">
    <source>
        <dbReference type="Proteomes" id="UP000183629"/>
    </source>
</evidence>
<name>A0A1I7I945_9STRE</name>
<dbReference type="PANTHER" id="PTHR39168">
    <property type="entry name" value="TRANSCRIPTIONAL REGULATOR-RELATED"/>
    <property type="match status" value="1"/>
</dbReference>
<keyword evidence="4" id="KW-1185">Reference proteome</keyword>
<gene>
    <name evidence="3" type="ORF">SAMN05660328_104117</name>
</gene>
<dbReference type="CDD" id="cd00090">
    <property type="entry name" value="HTH_ARSR"/>
    <property type="match status" value="1"/>
</dbReference>
<feature type="domain" description="HTH arsR-type" evidence="2">
    <location>
        <begin position="1"/>
        <end position="93"/>
    </location>
</feature>
<dbReference type="InterPro" id="IPR011991">
    <property type="entry name" value="ArsR-like_HTH"/>
</dbReference>
<keyword evidence="1 3" id="KW-0238">DNA-binding</keyword>
<dbReference type="InterPro" id="IPR036390">
    <property type="entry name" value="WH_DNA-bd_sf"/>
</dbReference>
<dbReference type="SUPFAM" id="SSF46785">
    <property type="entry name" value="Winged helix' DNA-binding domain"/>
    <property type="match status" value="1"/>
</dbReference>
<organism evidence="3 4">
    <name type="scientific">Streptococcus gallolyticus</name>
    <dbReference type="NCBI Taxonomy" id="315405"/>
    <lineage>
        <taxon>Bacteria</taxon>
        <taxon>Bacillati</taxon>
        <taxon>Bacillota</taxon>
        <taxon>Bacilli</taxon>
        <taxon>Lactobacillales</taxon>
        <taxon>Streptococcaceae</taxon>
        <taxon>Streptococcus</taxon>
    </lineage>
</organism>
<dbReference type="GO" id="GO:0097063">
    <property type="term" value="F:cadmium ion sensor activity"/>
    <property type="evidence" value="ECO:0007669"/>
    <property type="project" value="TreeGrafter"/>
</dbReference>
<dbReference type="GO" id="GO:0010288">
    <property type="term" value="P:response to lead ion"/>
    <property type="evidence" value="ECO:0007669"/>
    <property type="project" value="TreeGrafter"/>
</dbReference>
<evidence type="ECO:0000259" key="2">
    <source>
        <dbReference type="PROSITE" id="PS50987"/>
    </source>
</evidence>
<dbReference type="SMART" id="SM00418">
    <property type="entry name" value="HTH_ARSR"/>
    <property type="match status" value="1"/>
</dbReference>
<dbReference type="PROSITE" id="PS50987">
    <property type="entry name" value="HTH_ARSR_2"/>
    <property type="match status" value="1"/>
</dbReference>
<dbReference type="GO" id="GO:0046686">
    <property type="term" value="P:response to cadmium ion"/>
    <property type="evidence" value="ECO:0007669"/>
    <property type="project" value="TreeGrafter"/>
</dbReference>
<reference evidence="4" key="1">
    <citation type="submission" date="2016-10" db="EMBL/GenBank/DDBJ databases">
        <authorList>
            <person name="Varghese N."/>
            <person name="Submissions S."/>
        </authorList>
    </citation>
    <scope>NUCLEOTIDE SEQUENCE [LARGE SCALE GENOMIC DNA]</scope>
    <source>
        <strain evidence="4">LMG 15572</strain>
    </source>
</reference>
<proteinExistence type="predicted"/>